<protein>
    <recommendedName>
        <fullName evidence="3">Glycosyltransferase subfamily 4-like N-terminal domain-containing protein</fullName>
    </recommendedName>
</protein>
<evidence type="ECO:0000313" key="2">
    <source>
        <dbReference type="Proteomes" id="UP000307592"/>
    </source>
</evidence>
<sequence length="113" mass="13165">MKAKKIILVGYDMPGFGGRETVCKKLVALLSKDNTSVDISFLFINDIRQEYVEIDDRWLNGMSFHRIRSEIYNTKARRVHFAFLFSRFMKKENPDIIIAIDPLSCYITNLAKN</sequence>
<dbReference type="Proteomes" id="UP000307592">
    <property type="component" value="Unassembled WGS sequence"/>
</dbReference>
<accession>A0A5C4RLP0</accession>
<evidence type="ECO:0000313" key="1">
    <source>
        <dbReference type="EMBL" id="TNH44705.1"/>
    </source>
</evidence>
<dbReference type="SUPFAM" id="SSF53756">
    <property type="entry name" value="UDP-Glycosyltransferase/glycogen phosphorylase"/>
    <property type="match status" value="1"/>
</dbReference>
<gene>
    <name evidence="1" type="ORF">EP164_04175</name>
</gene>
<reference evidence="1 2" key="1">
    <citation type="submission" date="2019-01" db="EMBL/GenBank/DDBJ databases">
        <title>Draft genome assembly of Photorhabdus luminescens subsp. sonorensis Caborca.</title>
        <authorList>
            <person name="Duong D.A."/>
            <person name="Espinosa-Artiles P."/>
            <person name="Orozco R.A."/>
            <person name="Molnar I."/>
            <person name="Stock P."/>
        </authorList>
    </citation>
    <scope>NUCLEOTIDE SEQUENCE [LARGE SCALE GENOMIC DNA]</scope>
    <source>
        <strain evidence="1 2">Caborca</strain>
    </source>
</reference>
<evidence type="ECO:0008006" key="3">
    <source>
        <dbReference type="Google" id="ProtNLM"/>
    </source>
</evidence>
<proteinExistence type="predicted"/>
<organism evidence="1 2">
    <name type="scientific">Photorhabdus luminescens subsp. sonorensis</name>
    <dbReference type="NCBI Taxonomy" id="1173677"/>
    <lineage>
        <taxon>Bacteria</taxon>
        <taxon>Pseudomonadati</taxon>
        <taxon>Pseudomonadota</taxon>
        <taxon>Gammaproteobacteria</taxon>
        <taxon>Enterobacterales</taxon>
        <taxon>Morganellaceae</taxon>
        <taxon>Photorhabdus</taxon>
    </lineage>
</organism>
<dbReference type="Gene3D" id="3.40.50.2000">
    <property type="entry name" value="Glycogen Phosphorylase B"/>
    <property type="match status" value="1"/>
</dbReference>
<dbReference type="RefSeq" id="WP_139654716.1">
    <property type="nucleotide sequence ID" value="NZ_CAWOQH010000166.1"/>
</dbReference>
<name>A0A5C4RLP0_PHOLU</name>
<dbReference type="AlphaFoldDB" id="A0A5C4RLP0"/>
<dbReference type="EMBL" id="SBIJ01000004">
    <property type="protein sequence ID" value="TNH44705.1"/>
    <property type="molecule type" value="Genomic_DNA"/>
</dbReference>
<comment type="caution">
    <text evidence="1">The sequence shown here is derived from an EMBL/GenBank/DDBJ whole genome shotgun (WGS) entry which is preliminary data.</text>
</comment>